<evidence type="ECO:0000256" key="1">
    <source>
        <dbReference type="SAM" id="MobiDB-lite"/>
    </source>
</evidence>
<gene>
    <name evidence="2" type="ORF">PoB_006552200</name>
</gene>
<reference evidence="2 3" key="1">
    <citation type="journal article" date="2021" name="Elife">
        <title>Chloroplast acquisition without the gene transfer in kleptoplastic sea slugs, Plakobranchus ocellatus.</title>
        <authorList>
            <person name="Maeda T."/>
            <person name="Takahashi S."/>
            <person name="Yoshida T."/>
            <person name="Shimamura S."/>
            <person name="Takaki Y."/>
            <person name="Nagai Y."/>
            <person name="Toyoda A."/>
            <person name="Suzuki Y."/>
            <person name="Arimoto A."/>
            <person name="Ishii H."/>
            <person name="Satoh N."/>
            <person name="Nishiyama T."/>
            <person name="Hasebe M."/>
            <person name="Maruyama T."/>
            <person name="Minagawa J."/>
            <person name="Obokata J."/>
            <person name="Shigenobu S."/>
        </authorList>
    </citation>
    <scope>NUCLEOTIDE SEQUENCE [LARGE SCALE GENOMIC DNA]</scope>
</reference>
<organism evidence="2 3">
    <name type="scientific">Plakobranchus ocellatus</name>
    <dbReference type="NCBI Taxonomy" id="259542"/>
    <lineage>
        <taxon>Eukaryota</taxon>
        <taxon>Metazoa</taxon>
        <taxon>Spiralia</taxon>
        <taxon>Lophotrochozoa</taxon>
        <taxon>Mollusca</taxon>
        <taxon>Gastropoda</taxon>
        <taxon>Heterobranchia</taxon>
        <taxon>Euthyneura</taxon>
        <taxon>Panpulmonata</taxon>
        <taxon>Sacoglossa</taxon>
        <taxon>Placobranchoidea</taxon>
        <taxon>Plakobranchidae</taxon>
        <taxon>Plakobranchus</taxon>
    </lineage>
</organism>
<sequence length="95" mass="10996">MSRLAESHSRLERAVDPDSDSTIHHALEEGLLMGSLDKHTLRRAVDARGQTRPDQRDRTRGDFSGTEVRRCLECLVSLRRKENNFRSFHIQLILQ</sequence>
<protein>
    <submittedName>
        <fullName evidence="2">Uncharacterized protein</fullName>
    </submittedName>
</protein>
<proteinExistence type="predicted"/>
<evidence type="ECO:0000313" key="3">
    <source>
        <dbReference type="Proteomes" id="UP000735302"/>
    </source>
</evidence>
<feature type="region of interest" description="Disordered" evidence="1">
    <location>
        <begin position="1"/>
        <end position="20"/>
    </location>
</feature>
<dbReference type="EMBL" id="BLXT01007370">
    <property type="protein sequence ID" value="GFO39017.1"/>
    <property type="molecule type" value="Genomic_DNA"/>
</dbReference>
<name>A0AAV4D493_9GAST</name>
<keyword evidence="3" id="KW-1185">Reference proteome</keyword>
<dbReference type="Proteomes" id="UP000735302">
    <property type="component" value="Unassembled WGS sequence"/>
</dbReference>
<accession>A0AAV4D493</accession>
<evidence type="ECO:0000313" key="2">
    <source>
        <dbReference type="EMBL" id="GFO39017.1"/>
    </source>
</evidence>
<dbReference type="AlphaFoldDB" id="A0AAV4D493"/>
<comment type="caution">
    <text evidence="2">The sequence shown here is derived from an EMBL/GenBank/DDBJ whole genome shotgun (WGS) entry which is preliminary data.</text>
</comment>